<evidence type="ECO:0000313" key="2">
    <source>
        <dbReference type="Proteomes" id="UP001470230"/>
    </source>
</evidence>
<comment type="caution">
    <text evidence="1">The sequence shown here is derived from an EMBL/GenBank/DDBJ whole genome shotgun (WGS) entry which is preliminary data.</text>
</comment>
<dbReference type="Proteomes" id="UP001470230">
    <property type="component" value="Unassembled WGS sequence"/>
</dbReference>
<gene>
    <name evidence="1" type="ORF">M9Y10_043030</name>
</gene>
<proteinExistence type="predicted"/>
<name>A0ABR2JYM6_9EUKA</name>
<keyword evidence="2" id="KW-1185">Reference proteome</keyword>
<sequence length="72" mass="8552">MSSIFIIEHEFVVSETHYTLELDPKYVVIWNENKDQHYYAENLDQNFADCAICHTASCTIEEKKFFYNAICH</sequence>
<dbReference type="EMBL" id="JAPFFF010000008">
    <property type="protein sequence ID" value="KAK8883928.1"/>
    <property type="molecule type" value="Genomic_DNA"/>
</dbReference>
<reference evidence="1 2" key="1">
    <citation type="submission" date="2024-04" db="EMBL/GenBank/DDBJ databases">
        <title>Tritrichomonas musculus Genome.</title>
        <authorList>
            <person name="Alves-Ferreira E."/>
            <person name="Grigg M."/>
            <person name="Lorenzi H."/>
            <person name="Galac M."/>
        </authorList>
    </citation>
    <scope>NUCLEOTIDE SEQUENCE [LARGE SCALE GENOMIC DNA]</scope>
    <source>
        <strain evidence="1 2">EAF2021</strain>
    </source>
</reference>
<organism evidence="1 2">
    <name type="scientific">Tritrichomonas musculus</name>
    <dbReference type="NCBI Taxonomy" id="1915356"/>
    <lineage>
        <taxon>Eukaryota</taxon>
        <taxon>Metamonada</taxon>
        <taxon>Parabasalia</taxon>
        <taxon>Tritrichomonadida</taxon>
        <taxon>Tritrichomonadidae</taxon>
        <taxon>Tritrichomonas</taxon>
    </lineage>
</organism>
<evidence type="ECO:0000313" key="1">
    <source>
        <dbReference type="EMBL" id="KAK8883928.1"/>
    </source>
</evidence>
<protein>
    <submittedName>
        <fullName evidence="1">Uncharacterized protein</fullName>
    </submittedName>
</protein>
<accession>A0ABR2JYM6</accession>